<dbReference type="InterPro" id="IPR008271">
    <property type="entry name" value="Ser/Thr_kinase_AS"/>
</dbReference>
<dbReference type="SUPFAM" id="SSF56112">
    <property type="entry name" value="Protein kinase-like (PK-like)"/>
    <property type="match status" value="1"/>
</dbReference>
<dbReference type="Proteomes" id="UP000799779">
    <property type="component" value="Unassembled WGS sequence"/>
</dbReference>
<keyword evidence="6" id="KW-1185">Reference proteome</keyword>
<dbReference type="SMART" id="SM00220">
    <property type="entry name" value="S_TKc"/>
    <property type="match status" value="1"/>
</dbReference>
<dbReference type="PANTHER" id="PTHR45832">
    <property type="entry name" value="SERINE/THREONINE-PROTEIN KINASE SAMKA-RELATED-RELATED"/>
    <property type="match status" value="1"/>
</dbReference>
<comment type="similarity">
    <text evidence="1">Belongs to the protein kinase superfamily. STE Ser/Thr protein kinase family. STE20 subfamily.</text>
</comment>
<evidence type="ECO:0000256" key="2">
    <source>
        <dbReference type="ARBA" id="ARBA00022741"/>
    </source>
</evidence>
<protein>
    <submittedName>
        <fullName evidence="5">Kinase-like protein</fullName>
    </submittedName>
</protein>
<dbReference type="Gene3D" id="1.10.510.10">
    <property type="entry name" value="Transferase(Phosphotransferase) domain 1"/>
    <property type="match status" value="1"/>
</dbReference>
<dbReference type="EMBL" id="ML977624">
    <property type="protein sequence ID" value="KAF1996578.1"/>
    <property type="molecule type" value="Genomic_DNA"/>
</dbReference>
<feature type="domain" description="Protein kinase" evidence="4">
    <location>
        <begin position="1"/>
        <end position="315"/>
    </location>
</feature>
<reference evidence="5" key="1">
    <citation type="journal article" date="2020" name="Stud. Mycol.">
        <title>101 Dothideomycetes genomes: a test case for predicting lifestyles and emergence of pathogens.</title>
        <authorList>
            <person name="Haridas S."/>
            <person name="Albert R."/>
            <person name="Binder M."/>
            <person name="Bloem J."/>
            <person name="Labutti K."/>
            <person name="Salamov A."/>
            <person name="Andreopoulos B."/>
            <person name="Baker S."/>
            <person name="Barry K."/>
            <person name="Bills G."/>
            <person name="Bluhm B."/>
            <person name="Cannon C."/>
            <person name="Castanera R."/>
            <person name="Culley D."/>
            <person name="Daum C."/>
            <person name="Ezra D."/>
            <person name="Gonzalez J."/>
            <person name="Henrissat B."/>
            <person name="Kuo A."/>
            <person name="Liang C."/>
            <person name="Lipzen A."/>
            <person name="Lutzoni F."/>
            <person name="Magnuson J."/>
            <person name="Mondo S."/>
            <person name="Nolan M."/>
            <person name="Ohm R."/>
            <person name="Pangilinan J."/>
            <person name="Park H.-J."/>
            <person name="Ramirez L."/>
            <person name="Alfaro M."/>
            <person name="Sun H."/>
            <person name="Tritt A."/>
            <person name="Yoshinaga Y."/>
            <person name="Zwiers L.-H."/>
            <person name="Turgeon B."/>
            <person name="Goodwin S."/>
            <person name="Spatafora J."/>
            <person name="Crous P."/>
            <person name="Grigoriev I."/>
        </authorList>
    </citation>
    <scope>NUCLEOTIDE SEQUENCE</scope>
    <source>
        <strain evidence="5">CBS 123094</strain>
    </source>
</reference>
<keyword evidence="2" id="KW-0547">Nucleotide-binding</keyword>
<evidence type="ECO:0000256" key="1">
    <source>
        <dbReference type="ARBA" id="ARBA00008874"/>
    </source>
</evidence>
<organism evidence="5 6">
    <name type="scientific">Amniculicola lignicola CBS 123094</name>
    <dbReference type="NCBI Taxonomy" id="1392246"/>
    <lineage>
        <taxon>Eukaryota</taxon>
        <taxon>Fungi</taxon>
        <taxon>Dikarya</taxon>
        <taxon>Ascomycota</taxon>
        <taxon>Pezizomycotina</taxon>
        <taxon>Dothideomycetes</taxon>
        <taxon>Pleosporomycetidae</taxon>
        <taxon>Pleosporales</taxon>
        <taxon>Amniculicolaceae</taxon>
        <taxon>Amniculicola</taxon>
    </lineage>
</organism>
<dbReference type="OrthoDB" id="5979581at2759"/>
<sequence length="321" mass="37145">MSSVFKLGQVIKGKLGEYIISKQIKDTVWFAKLSQEQVVIKSVFNHPRVQHERDILRRFQERTPYLRSMIDEIQDPAEPVTIVLKYLDDNLHNASNRQTLNRREVQYVSKRLLQALSVLHEDGFVHTDVKLDNVLVNYGDSNTAIRFTDIQLADCGATYRVDSEIAKSCTTVGAPIWRSPEIVMGLPVGWNTATDIWSYGLCLIALMYGGDFHVLRPPRGITVDHEDYDFHIMIQQFKFFGPLSNNFDELLQGNENNIMMARWLVENVPKEEWSLFSRVSETELPSRDRDFICRIMKMDPRDRPTAKELLKDSWFDESTLG</sequence>
<dbReference type="Pfam" id="PF00069">
    <property type="entry name" value="Pkinase"/>
    <property type="match status" value="1"/>
</dbReference>
<gene>
    <name evidence="5" type="ORF">P154DRAFT_608336</name>
</gene>
<keyword evidence="5" id="KW-0418">Kinase</keyword>
<keyword evidence="3" id="KW-0067">ATP-binding</keyword>
<evidence type="ECO:0000256" key="3">
    <source>
        <dbReference type="ARBA" id="ARBA00022840"/>
    </source>
</evidence>
<evidence type="ECO:0000313" key="5">
    <source>
        <dbReference type="EMBL" id="KAF1996578.1"/>
    </source>
</evidence>
<dbReference type="GO" id="GO:0004672">
    <property type="term" value="F:protein kinase activity"/>
    <property type="evidence" value="ECO:0007669"/>
    <property type="project" value="InterPro"/>
</dbReference>
<keyword evidence="5" id="KW-0808">Transferase</keyword>
<dbReference type="GO" id="GO:0005524">
    <property type="term" value="F:ATP binding"/>
    <property type="evidence" value="ECO:0007669"/>
    <property type="project" value="UniProtKB-KW"/>
</dbReference>
<proteinExistence type="inferred from homology"/>
<accession>A0A6A5W681</accession>
<dbReference type="AlphaFoldDB" id="A0A6A5W681"/>
<dbReference type="PROSITE" id="PS50011">
    <property type="entry name" value="PROTEIN_KINASE_DOM"/>
    <property type="match status" value="1"/>
</dbReference>
<dbReference type="PANTHER" id="PTHR45832:SF22">
    <property type="entry name" value="SERINE_THREONINE-PROTEIN KINASE SAMKA-RELATED"/>
    <property type="match status" value="1"/>
</dbReference>
<evidence type="ECO:0000259" key="4">
    <source>
        <dbReference type="PROSITE" id="PS50011"/>
    </source>
</evidence>
<evidence type="ECO:0000313" key="6">
    <source>
        <dbReference type="Proteomes" id="UP000799779"/>
    </source>
</evidence>
<dbReference type="InterPro" id="IPR011009">
    <property type="entry name" value="Kinase-like_dom_sf"/>
</dbReference>
<dbReference type="PROSITE" id="PS00108">
    <property type="entry name" value="PROTEIN_KINASE_ST"/>
    <property type="match status" value="1"/>
</dbReference>
<dbReference type="InterPro" id="IPR051931">
    <property type="entry name" value="PAK3-like"/>
</dbReference>
<name>A0A6A5W681_9PLEO</name>
<dbReference type="InterPro" id="IPR000719">
    <property type="entry name" value="Prot_kinase_dom"/>
</dbReference>